<evidence type="ECO:0000313" key="2">
    <source>
        <dbReference type="Proteomes" id="UP000299102"/>
    </source>
</evidence>
<organism evidence="1 2">
    <name type="scientific">Eumeta variegata</name>
    <name type="common">Bagworm moth</name>
    <name type="synonym">Eumeta japonica</name>
    <dbReference type="NCBI Taxonomy" id="151549"/>
    <lineage>
        <taxon>Eukaryota</taxon>
        <taxon>Metazoa</taxon>
        <taxon>Ecdysozoa</taxon>
        <taxon>Arthropoda</taxon>
        <taxon>Hexapoda</taxon>
        <taxon>Insecta</taxon>
        <taxon>Pterygota</taxon>
        <taxon>Neoptera</taxon>
        <taxon>Endopterygota</taxon>
        <taxon>Lepidoptera</taxon>
        <taxon>Glossata</taxon>
        <taxon>Ditrysia</taxon>
        <taxon>Tineoidea</taxon>
        <taxon>Psychidae</taxon>
        <taxon>Oiketicinae</taxon>
        <taxon>Eumeta</taxon>
    </lineage>
</organism>
<comment type="caution">
    <text evidence="1">The sequence shown here is derived from an EMBL/GenBank/DDBJ whole genome shotgun (WGS) entry which is preliminary data.</text>
</comment>
<keyword evidence="2" id="KW-1185">Reference proteome</keyword>
<evidence type="ECO:0000313" key="1">
    <source>
        <dbReference type="EMBL" id="GBP27407.1"/>
    </source>
</evidence>
<sequence>MLVQLQLEKKIGEFPYEDAHADTRERHSDKLKFQTNALQNEASSSRRLTYGQDVYKLVCLCVRRLIAVALKMKQSSSGGATQFPSPRDRVIYVDTYNLRVK</sequence>
<dbReference type="Proteomes" id="UP000299102">
    <property type="component" value="Unassembled WGS sequence"/>
</dbReference>
<gene>
    <name evidence="1" type="ORF">EVAR_17107_1</name>
</gene>
<proteinExistence type="predicted"/>
<reference evidence="1 2" key="1">
    <citation type="journal article" date="2019" name="Commun. Biol.">
        <title>The bagworm genome reveals a unique fibroin gene that provides high tensile strength.</title>
        <authorList>
            <person name="Kono N."/>
            <person name="Nakamura H."/>
            <person name="Ohtoshi R."/>
            <person name="Tomita M."/>
            <person name="Numata K."/>
            <person name="Arakawa K."/>
        </authorList>
    </citation>
    <scope>NUCLEOTIDE SEQUENCE [LARGE SCALE GENOMIC DNA]</scope>
</reference>
<name>A0A4C1UMT5_EUMVA</name>
<dbReference type="AlphaFoldDB" id="A0A4C1UMT5"/>
<accession>A0A4C1UMT5</accession>
<dbReference type="EMBL" id="BGZK01000193">
    <property type="protein sequence ID" value="GBP27407.1"/>
    <property type="molecule type" value="Genomic_DNA"/>
</dbReference>
<protein>
    <submittedName>
        <fullName evidence="1">Uncharacterized protein</fullName>
    </submittedName>
</protein>